<dbReference type="SMART" id="SM00448">
    <property type="entry name" value="REC"/>
    <property type="match status" value="1"/>
</dbReference>
<dbReference type="Pfam" id="PF02518">
    <property type="entry name" value="HATPase_c"/>
    <property type="match status" value="1"/>
</dbReference>
<keyword evidence="8" id="KW-0175">Coiled coil</keyword>
<protein>
    <recommendedName>
        <fullName evidence="2">histidine kinase</fullName>
        <ecNumber evidence="2">2.7.13.3</ecNumber>
    </recommendedName>
</protein>
<dbReference type="Gene3D" id="3.30.565.10">
    <property type="entry name" value="Histidine kinase-like ATPase, C-terminal domain"/>
    <property type="match status" value="1"/>
</dbReference>
<evidence type="ECO:0000256" key="5">
    <source>
        <dbReference type="ARBA" id="ARBA00022777"/>
    </source>
</evidence>
<evidence type="ECO:0000256" key="8">
    <source>
        <dbReference type="SAM" id="Coils"/>
    </source>
</evidence>
<name>A0A544QPN4_9EURY</name>
<dbReference type="OrthoDB" id="8127at2157"/>
<proteinExistence type="predicted"/>
<dbReference type="Gene3D" id="3.40.50.2300">
    <property type="match status" value="1"/>
</dbReference>
<keyword evidence="14" id="KW-1185">Reference proteome</keyword>
<dbReference type="InterPro" id="IPR003594">
    <property type="entry name" value="HATPase_dom"/>
</dbReference>
<dbReference type="InterPro" id="IPR004358">
    <property type="entry name" value="Sig_transdc_His_kin-like_C"/>
</dbReference>
<dbReference type="NCBIfam" id="TIGR00229">
    <property type="entry name" value="sensory_box"/>
    <property type="match status" value="1"/>
</dbReference>
<dbReference type="InterPro" id="IPR000700">
    <property type="entry name" value="PAS-assoc_C"/>
</dbReference>
<gene>
    <name evidence="13" type="ORF">EWF95_00245</name>
</gene>
<evidence type="ECO:0000256" key="7">
    <source>
        <dbReference type="PROSITE-ProRule" id="PRU00169"/>
    </source>
</evidence>
<dbReference type="PROSITE" id="PS50109">
    <property type="entry name" value="HIS_KIN"/>
    <property type="match status" value="1"/>
</dbReference>
<dbReference type="InterPro" id="IPR036097">
    <property type="entry name" value="HisK_dim/P_sf"/>
</dbReference>
<dbReference type="Pfam" id="PF00072">
    <property type="entry name" value="Response_reg"/>
    <property type="match status" value="1"/>
</dbReference>
<feature type="domain" description="Histidine kinase" evidence="9">
    <location>
        <begin position="505"/>
        <end position="693"/>
    </location>
</feature>
<evidence type="ECO:0000256" key="3">
    <source>
        <dbReference type="ARBA" id="ARBA00022553"/>
    </source>
</evidence>
<feature type="domain" description="PAC" evidence="12">
    <location>
        <begin position="430"/>
        <end position="494"/>
    </location>
</feature>
<dbReference type="EC" id="2.7.13.3" evidence="2"/>
<evidence type="ECO:0000313" key="14">
    <source>
        <dbReference type="Proteomes" id="UP000315385"/>
    </source>
</evidence>
<evidence type="ECO:0000256" key="1">
    <source>
        <dbReference type="ARBA" id="ARBA00000085"/>
    </source>
</evidence>
<dbReference type="InterPro" id="IPR003661">
    <property type="entry name" value="HisK_dim/P_dom"/>
</dbReference>
<accession>A0A544QPN4</accession>
<dbReference type="PANTHER" id="PTHR43711:SF1">
    <property type="entry name" value="HISTIDINE KINASE 1"/>
    <property type="match status" value="1"/>
</dbReference>
<dbReference type="PROSITE" id="PS50110">
    <property type="entry name" value="RESPONSE_REGULATORY"/>
    <property type="match status" value="1"/>
</dbReference>
<evidence type="ECO:0000256" key="2">
    <source>
        <dbReference type="ARBA" id="ARBA00012438"/>
    </source>
</evidence>
<dbReference type="Pfam" id="PF08448">
    <property type="entry name" value="PAS_4"/>
    <property type="match status" value="3"/>
</dbReference>
<dbReference type="SUPFAM" id="SSF52172">
    <property type="entry name" value="CheY-like"/>
    <property type="match status" value="1"/>
</dbReference>
<comment type="catalytic activity">
    <reaction evidence="1">
        <text>ATP + protein L-histidine = ADP + protein N-phospho-L-histidine.</text>
        <dbReference type="EC" id="2.7.13.3"/>
    </reaction>
</comment>
<dbReference type="InterPro" id="IPR050736">
    <property type="entry name" value="Sensor_HK_Regulatory"/>
</dbReference>
<evidence type="ECO:0000259" key="9">
    <source>
        <dbReference type="PROSITE" id="PS50109"/>
    </source>
</evidence>
<dbReference type="PRINTS" id="PR00344">
    <property type="entry name" value="BCTRLSENSOR"/>
</dbReference>
<reference evidence="13 14" key="1">
    <citation type="submission" date="2019-02" db="EMBL/GenBank/DDBJ databases">
        <title>Halonotius sp. a new haloqrchaeon isolated from saline water.</title>
        <authorList>
            <person name="Duran-Viseras A."/>
            <person name="Sanchez-Porro C."/>
            <person name="Ventosa A."/>
        </authorList>
    </citation>
    <scope>NUCLEOTIDE SEQUENCE [LARGE SCALE GENOMIC DNA]</scope>
    <source>
        <strain evidence="13 14">F9-27</strain>
    </source>
</reference>
<dbReference type="PANTHER" id="PTHR43711">
    <property type="entry name" value="TWO-COMPONENT HISTIDINE KINASE"/>
    <property type="match status" value="1"/>
</dbReference>
<dbReference type="GO" id="GO:0000155">
    <property type="term" value="F:phosphorelay sensor kinase activity"/>
    <property type="evidence" value="ECO:0007669"/>
    <property type="project" value="InterPro"/>
</dbReference>
<dbReference type="EMBL" id="SESI01000001">
    <property type="protein sequence ID" value="TQQ81413.1"/>
    <property type="molecule type" value="Genomic_DNA"/>
</dbReference>
<evidence type="ECO:0000259" key="10">
    <source>
        <dbReference type="PROSITE" id="PS50110"/>
    </source>
</evidence>
<dbReference type="InterPro" id="IPR035965">
    <property type="entry name" value="PAS-like_dom_sf"/>
</dbReference>
<dbReference type="InterPro" id="IPR000014">
    <property type="entry name" value="PAS"/>
</dbReference>
<dbReference type="RefSeq" id="WP_142441986.1">
    <property type="nucleotide sequence ID" value="NZ_SESI01000001.1"/>
</dbReference>
<dbReference type="Gene3D" id="1.10.287.130">
    <property type="match status" value="1"/>
</dbReference>
<dbReference type="PROSITE" id="PS50112">
    <property type="entry name" value="PAS"/>
    <property type="match status" value="1"/>
</dbReference>
<comment type="caution">
    <text evidence="7">Lacks conserved residue(s) required for the propagation of feature annotation.</text>
</comment>
<feature type="domain" description="PAS" evidence="11">
    <location>
        <begin position="253"/>
        <end position="323"/>
    </location>
</feature>
<dbReference type="SMART" id="SM00091">
    <property type="entry name" value="PAS"/>
    <property type="match status" value="2"/>
</dbReference>
<dbReference type="SUPFAM" id="SSF55874">
    <property type="entry name" value="ATPase domain of HSP90 chaperone/DNA topoisomerase II/histidine kinase"/>
    <property type="match status" value="1"/>
</dbReference>
<dbReference type="PROSITE" id="PS50113">
    <property type="entry name" value="PAC"/>
    <property type="match status" value="1"/>
</dbReference>
<comment type="caution">
    <text evidence="13">The sequence shown here is derived from an EMBL/GenBank/DDBJ whole genome shotgun (WGS) entry which is preliminary data.</text>
</comment>
<dbReference type="SMART" id="SM00387">
    <property type="entry name" value="HATPase_c"/>
    <property type="match status" value="1"/>
</dbReference>
<evidence type="ECO:0000313" key="13">
    <source>
        <dbReference type="EMBL" id="TQQ81413.1"/>
    </source>
</evidence>
<keyword evidence="3" id="KW-0597">Phosphoprotein</keyword>
<dbReference type="InterPro" id="IPR011006">
    <property type="entry name" value="CheY-like_superfamily"/>
</dbReference>
<evidence type="ECO:0000256" key="4">
    <source>
        <dbReference type="ARBA" id="ARBA00022679"/>
    </source>
</evidence>
<dbReference type="InterPro" id="IPR005467">
    <property type="entry name" value="His_kinase_dom"/>
</dbReference>
<dbReference type="InterPro" id="IPR036890">
    <property type="entry name" value="HATPase_C_sf"/>
</dbReference>
<dbReference type="InterPro" id="IPR001789">
    <property type="entry name" value="Sig_transdc_resp-reg_receiver"/>
</dbReference>
<sequence>MADPLHLLHVDPDPAVRDAVAATLEPAVEPLQVASTSDSETALGRLSENSFQTVISGYDLPSRTGVEFLKTVRERHSNLPFVLFTDSGSETVASRAIAADATAYIPHDDRTEPQQRFVEQVTDVLPDTPAQRTDVWQETVVENMGEGAYILDADNVLQYVNFRLSDLDADAAEWVGRPVSHLATMGVLSESAVDRIETAADRIRAGEIDSSRLEITSPIVAEDRTLELRLTAADADRDLVIGTTRDITDRKREEEKRREIIGRVTDAVVEVDADWAFTLVNDQAEALYGRSKSELLGEDFWEVFDGARGTRFETEYRTAMTERTTTSFTEYYDGLDAWFTVHVYPNDDGGLAFYFRDVTERKERMRELEIAKSRYEALAENFPNGAVFYFDDDKRYQIVSGMGFDPIDTSPSDLIGNKPSAVEPYSEEESSRIARLMQKTLDGNQEIVELPPYEGHIYEIRSAPIRDDDGDVVAGLYISQDITEKRRRKQELEARNERLEEFAQIVSHDLKNPLSVARANIEMARVDFEFEQLDKIEAAIQRCNRIIEDVLTLASDGTDIRDVEPVALDSVASDCWDTVATADATLDIETNRTIRADRSRLRQVLSNLMRNAVLHGGSDVTVRLGATAEGFYVADSGTGIPTDERGSIFDSGYTTSSEGTGFGLSIVSQVVDGHGWELTLTESRSGGARFEITDVEFDE</sequence>
<keyword evidence="4" id="KW-0808">Transferase</keyword>
<dbReference type="CDD" id="cd00082">
    <property type="entry name" value="HisKA"/>
    <property type="match status" value="1"/>
</dbReference>
<dbReference type="AlphaFoldDB" id="A0A544QPN4"/>
<evidence type="ECO:0000259" key="11">
    <source>
        <dbReference type="PROSITE" id="PS50112"/>
    </source>
</evidence>
<dbReference type="Proteomes" id="UP000315385">
    <property type="component" value="Unassembled WGS sequence"/>
</dbReference>
<evidence type="ECO:0000259" key="12">
    <source>
        <dbReference type="PROSITE" id="PS50113"/>
    </source>
</evidence>
<dbReference type="CDD" id="cd00130">
    <property type="entry name" value="PAS"/>
    <property type="match status" value="1"/>
</dbReference>
<dbReference type="Pfam" id="PF00512">
    <property type="entry name" value="HisKA"/>
    <property type="match status" value="1"/>
</dbReference>
<dbReference type="SUPFAM" id="SSF55785">
    <property type="entry name" value="PYP-like sensor domain (PAS domain)"/>
    <property type="match status" value="3"/>
</dbReference>
<keyword evidence="5" id="KW-0418">Kinase</keyword>
<dbReference type="Gene3D" id="3.30.450.20">
    <property type="entry name" value="PAS domain"/>
    <property type="match status" value="3"/>
</dbReference>
<feature type="domain" description="Response regulatory" evidence="10">
    <location>
        <begin position="6"/>
        <end position="122"/>
    </location>
</feature>
<organism evidence="13 14">
    <name type="scientific">Halonotius roseus</name>
    <dbReference type="NCBI Taxonomy" id="2511997"/>
    <lineage>
        <taxon>Archaea</taxon>
        <taxon>Methanobacteriati</taxon>
        <taxon>Methanobacteriota</taxon>
        <taxon>Stenosarchaea group</taxon>
        <taxon>Halobacteria</taxon>
        <taxon>Halobacteriales</taxon>
        <taxon>Haloferacaceae</taxon>
        <taxon>Halonotius</taxon>
    </lineage>
</organism>
<dbReference type="InterPro" id="IPR013656">
    <property type="entry name" value="PAS_4"/>
</dbReference>
<keyword evidence="6" id="KW-0902">Two-component regulatory system</keyword>
<dbReference type="SMART" id="SM00388">
    <property type="entry name" value="HisKA"/>
    <property type="match status" value="1"/>
</dbReference>
<dbReference type="SUPFAM" id="SSF47384">
    <property type="entry name" value="Homodimeric domain of signal transducing histidine kinase"/>
    <property type="match status" value="1"/>
</dbReference>
<evidence type="ECO:0000256" key="6">
    <source>
        <dbReference type="ARBA" id="ARBA00023012"/>
    </source>
</evidence>
<feature type="coiled-coil region" evidence="8">
    <location>
        <begin position="482"/>
        <end position="509"/>
    </location>
</feature>